<dbReference type="PANTHER" id="PTHR10039">
    <property type="entry name" value="AMELOGENIN"/>
    <property type="match status" value="1"/>
</dbReference>
<dbReference type="PANTHER" id="PTHR10039:SF16">
    <property type="entry name" value="GPI INOSITOL-DEACYLASE"/>
    <property type="match status" value="1"/>
</dbReference>
<protein>
    <recommendedName>
        <fullName evidence="2">Nephrocystin 3-like N-terminal domain-containing protein</fullName>
    </recommendedName>
</protein>
<feature type="domain" description="Nephrocystin 3-like N-terminal" evidence="2">
    <location>
        <begin position="35"/>
        <end position="104"/>
    </location>
</feature>
<accession>A0A8H6FRS0</accession>
<gene>
    <name evidence="3" type="ORF">HO173_008429</name>
</gene>
<name>A0A8H6FRS0_9LECA</name>
<organism evidence="3 4">
    <name type="scientific">Letharia columbiana</name>
    <dbReference type="NCBI Taxonomy" id="112416"/>
    <lineage>
        <taxon>Eukaryota</taxon>
        <taxon>Fungi</taxon>
        <taxon>Dikarya</taxon>
        <taxon>Ascomycota</taxon>
        <taxon>Pezizomycotina</taxon>
        <taxon>Lecanoromycetes</taxon>
        <taxon>OSLEUM clade</taxon>
        <taxon>Lecanoromycetidae</taxon>
        <taxon>Lecanorales</taxon>
        <taxon>Lecanorineae</taxon>
        <taxon>Parmeliaceae</taxon>
        <taxon>Letharia</taxon>
    </lineage>
</organism>
<dbReference type="RefSeq" id="XP_037162915.1">
    <property type="nucleotide sequence ID" value="XM_037310329.1"/>
</dbReference>
<evidence type="ECO:0000259" key="2">
    <source>
        <dbReference type="Pfam" id="PF24883"/>
    </source>
</evidence>
<reference evidence="3 4" key="1">
    <citation type="journal article" date="2020" name="Genomics">
        <title>Complete, high-quality genomes from long-read metagenomic sequencing of two wolf lichen thalli reveals enigmatic genome architecture.</title>
        <authorList>
            <person name="McKenzie S.K."/>
            <person name="Walston R.F."/>
            <person name="Allen J.L."/>
        </authorList>
    </citation>
    <scope>NUCLEOTIDE SEQUENCE [LARGE SCALE GENOMIC DNA]</scope>
    <source>
        <strain evidence="3">WasteWater2</strain>
    </source>
</reference>
<evidence type="ECO:0000313" key="4">
    <source>
        <dbReference type="Proteomes" id="UP000578531"/>
    </source>
</evidence>
<dbReference type="OrthoDB" id="7464126at2759"/>
<dbReference type="Proteomes" id="UP000578531">
    <property type="component" value="Unassembled WGS sequence"/>
</dbReference>
<comment type="caution">
    <text evidence="3">The sequence shown here is derived from an EMBL/GenBank/DDBJ whole genome shotgun (WGS) entry which is preliminary data.</text>
</comment>
<sequence length="329" mass="37794">MIRSSCHTFQHRQTTFVRRAWTSAFATSHREVREEGQGFSSRGLQIEESCELITNLVEHYCMTTIVIDALDECDPEKREMFLDGIESLLQKNSFGLVKVFLSSRDDQDIQRLLRNNHAKEALKVLIIDAVSRGIDGMFRWASLQLEMLCTMKLDQDVPARLGRLPPKLEQLYLEAYENNLLKYPGEIGQSIISNIMKWLLCAQRQMKSSEFCTAVAMYTVPTEELTKEHVLDLCHNFVVFDNGSDVFRFAHLSVREFLEKRAEYMANSCHLLAAETCLLQFIGSSNWSVAEAFLQQHYALDLRGKLHLLRNCWEVSIIMLRFSGPDIAG</sequence>
<keyword evidence="1" id="KW-0677">Repeat</keyword>
<proteinExistence type="predicted"/>
<keyword evidence="4" id="KW-1185">Reference proteome</keyword>
<evidence type="ECO:0000256" key="1">
    <source>
        <dbReference type="ARBA" id="ARBA00022737"/>
    </source>
</evidence>
<dbReference type="GeneID" id="59290085"/>
<dbReference type="AlphaFoldDB" id="A0A8H6FRS0"/>
<dbReference type="InterPro" id="IPR056884">
    <property type="entry name" value="NPHP3-like_N"/>
</dbReference>
<dbReference type="Pfam" id="PF24883">
    <property type="entry name" value="NPHP3_N"/>
    <property type="match status" value="1"/>
</dbReference>
<evidence type="ECO:0000313" key="3">
    <source>
        <dbReference type="EMBL" id="KAF6233497.1"/>
    </source>
</evidence>
<dbReference type="EMBL" id="JACCJC010000038">
    <property type="protein sequence ID" value="KAF6233497.1"/>
    <property type="molecule type" value="Genomic_DNA"/>
</dbReference>